<sequence>MRIPSALVVASVAAAATTANAQRVIPVTFSKPTPRLPALHKRAGTYSQELNNNLTGGGYYAQVTVGTPAQTVDLIVDTGSSDVWILDSDADLCQSRSMQAYYGYCLSTYDPSKSSTYSVVSQDSFSIQYVDGSGAQGDYIKDTLSIGGADIDALQMGLAENSTINSGLLGIGFAANVAASTPYPNIMDLFQEQDLIAAQAYSLYLDDLYAETGTILFGGLDTKKFIGELKTVSIQPDRYGNYSSFTVALSSLTTTADNGTVTNYTRTAVAVILDSGTTLTYLPSSTANRIYDAFDAVDDTSGTGLVYISCDYLDDNKDLTFDFQFGGSDGPIVRVPVDEMVLNNVNGYIELGLDVPSLPFDNVCSFGLQPSSDYYLLGDTFLRSAYVVYDLTNKQIGLAQANLNSTESNVVEITEDSGIPDATGVASQVSVTQTATGLPGTGTGTGTGTSGDGQSTVTVTSTSTSGGESAGARAIPAPKWEALAVAAIAGLCGLMGVGLVVL</sequence>
<protein>
    <submittedName>
        <fullName evidence="1">Aspartic peptidase domain-containing protein</fullName>
    </submittedName>
</protein>
<dbReference type="EMBL" id="MU393460">
    <property type="protein sequence ID" value="KAI4866295.1"/>
    <property type="molecule type" value="Genomic_DNA"/>
</dbReference>
<keyword evidence="2" id="KW-1185">Reference proteome</keyword>
<comment type="caution">
    <text evidence="1">The sequence shown here is derived from an EMBL/GenBank/DDBJ whole genome shotgun (WGS) entry which is preliminary data.</text>
</comment>
<reference evidence="1 2" key="1">
    <citation type="journal article" date="2022" name="New Phytol.">
        <title>Ecological generalism drives hyperdiversity of secondary metabolite gene clusters in xylarialean endophytes.</title>
        <authorList>
            <person name="Franco M.E.E."/>
            <person name="Wisecaver J.H."/>
            <person name="Arnold A.E."/>
            <person name="Ju Y.M."/>
            <person name="Slot J.C."/>
            <person name="Ahrendt S."/>
            <person name="Moore L.P."/>
            <person name="Eastman K.E."/>
            <person name="Scott K."/>
            <person name="Konkel Z."/>
            <person name="Mondo S.J."/>
            <person name="Kuo A."/>
            <person name="Hayes R.D."/>
            <person name="Haridas S."/>
            <person name="Andreopoulos B."/>
            <person name="Riley R."/>
            <person name="LaButti K."/>
            <person name="Pangilinan J."/>
            <person name="Lipzen A."/>
            <person name="Amirebrahimi M."/>
            <person name="Yan J."/>
            <person name="Adam C."/>
            <person name="Keymanesh K."/>
            <person name="Ng V."/>
            <person name="Louie K."/>
            <person name="Northen T."/>
            <person name="Drula E."/>
            <person name="Henrissat B."/>
            <person name="Hsieh H.M."/>
            <person name="Youens-Clark K."/>
            <person name="Lutzoni F."/>
            <person name="Miadlikowska J."/>
            <person name="Eastwood D.C."/>
            <person name="Hamelin R.C."/>
            <person name="Grigoriev I.V."/>
            <person name="U'Ren J.M."/>
        </authorList>
    </citation>
    <scope>NUCLEOTIDE SEQUENCE [LARGE SCALE GENOMIC DNA]</scope>
    <source>
        <strain evidence="1 2">CBS 119005</strain>
    </source>
</reference>
<gene>
    <name evidence="1" type="ORF">F4820DRAFT_259478</name>
</gene>
<dbReference type="Proteomes" id="UP001497700">
    <property type="component" value="Unassembled WGS sequence"/>
</dbReference>
<accession>A0ACB9Z558</accession>
<proteinExistence type="predicted"/>
<evidence type="ECO:0000313" key="2">
    <source>
        <dbReference type="Proteomes" id="UP001497700"/>
    </source>
</evidence>
<name>A0ACB9Z558_9PEZI</name>
<evidence type="ECO:0000313" key="1">
    <source>
        <dbReference type="EMBL" id="KAI4866295.1"/>
    </source>
</evidence>
<organism evidence="1 2">
    <name type="scientific">Hypoxylon rubiginosum</name>
    <dbReference type="NCBI Taxonomy" id="110542"/>
    <lineage>
        <taxon>Eukaryota</taxon>
        <taxon>Fungi</taxon>
        <taxon>Dikarya</taxon>
        <taxon>Ascomycota</taxon>
        <taxon>Pezizomycotina</taxon>
        <taxon>Sordariomycetes</taxon>
        <taxon>Xylariomycetidae</taxon>
        <taxon>Xylariales</taxon>
        <taxon>Hypoxylaceae</taxon>
        <taxon>Hypoxylon</taxon>
    </lineage>
</organism>